<dbReference type="OrthoDB" id="2168082at2"/>
<evidence type="ECO:0000259" key="2">
    <source>
        <dbReference type="PROSITE" id="PS50110"/>
    </source>
</evidence>
<gene>
    <name evidence="4" type="ORF">ESZ48_09260</name>
</gene>
<dbReference type="PROSITE" id="PS50930">
    <property type="entry name" value="HTH_LYTTR"/>
    <property type="match status" value="1"/>
</dbReference>
<evidence type="ECO:0000313" key="4">
    <source>
        <dbReference type="EMBL" id="RXJ50161.1"/>
    </source>
</evidence>
<dbReference type="InterPro" id="IPR001789">
    <property type="entry name" value="Sig_transdc_resp-reg_receiver"/>
</dbReference>
<dbReference type="RefSeq" id="WP_129017118.1">
    <property type="nucleotide sequence ID" value="NZ_SDDZ01000004.1"/>
</dbReference>
<dbReference type="Gene3D" id="2.40.50.1020">
    <property type="entry name" value="LytTr DNA-binding domain"/>
    <property type="match status" value="1"/>
</dbReference>
<organism evidence="4 5">
    <name type="scientific">Gelidibacter gilvus</name>
    <dbReference type="NCBI Taxonomy" id="59602"/>
    <lineage>
        <taxon>Bacteria</taxon>
        <taxon>Pseudomonadati</taxon>
        <taxon>Bacteroidota</taxon>
        <taxon>Flavobacteriia</taxon>
        <taxon>Flavobacteriales</taxon>
        <taxon>Flavobacteriaceae</taxon>
        <taxon>Gelidibacter</taxon>
    </lineage>
</organism>
<dbReference type="PANTHER" id="PTHR37299:SF1">
    <property type="entry name" value="STAGE 0 SPORULATION PROTEIN A HOMOLOG"/>
    <property type="match status" value="1"/>
</dbReference>
<dbReference type="Proteomes" id="UP000289792">
    <property type="component" value="Unassembled WGS sequence"/>
</dbReference>
<protein>
    <submittedName>
        <fullName evidence="4">Response regulator transcription factor</fullName>
    </submittedName>
</protein>
<feature type="modified residue" description="4-aspartylphosphate" evidence="1">
    <location>
        <position position="53"/>
    </location>
</feature>
<dbReference type="PANTHER" id="PTHR37299">
    <property type="entry name" value="TRANSCRIPTIONAL REGULATOR-RELATED"/>
    <property type="match status" value="1"/>
</dbReference>
<comment type="caution">
    <text evidence="4">The sequence shown here is derived from an EMBL/GenBank/DDBJ whole genome shotgun (WGS) entry which is preliminary data.</text>
</comment>
<dbReference type="InterPro" id="IPR011006">
    <property type="entry name" value="CheY-like_superfamily"/>
</dbReference>
<dbReference type="SMART" id="SM00850">
    <property type="entry name" value="LytTR"/>
    <property type="match status" value="1"/>
</dbReference>
<dbReference type="SUPFAM" id="SSF52172">
    <property type="entry name" value="CheY-like"/>
    <property type="match status" value="1"/>
</dbReference>
<dbReference type="Pfam" id="PF04397">
    <property type="entry name" value="LytTR"/>
    <property type="match status" value="1"/>
</dbReference>
<keyword evidence="5" id="KW-1185">Reference proteome</keyword>
<evidence type="ECO:0000256" key="1">
    <source>
        <dbReference type="PROSITE-ProRule" id="PRU00169"/>
    </source>
</evidence>
<evidence type="ECO:0000259" key="3">
    <source>
        <dbReference type="PROSITE" id="PS50930"/>
    </source>
</evidence>
<reference evidence="4 5" key="1">
    <citation type="submission" date="2019-01" db="EMBL/GenBank/DDBJ databases">
        <title>Genome sequence of the Antarctic species Gelidibacter gilvus ACAM 158(T).</title>
        <authorList>
            <person name="Bowman J.P."/>
        </authorList>
    </citation>
    <scope>NUCLEOTIDE SEQUENCE [LARGE SCALE GENOMIC DNA]</scope>
    <source>
        <strain evidence="4 5">IC158</strain>
    </source>
</reference>
<dbReference type="Pfam" id="PF00072">
    <property type="entry name" value="Response_reg"/>
    <property type="match status" value="1"/>
</dbReference>
<dbReference type="EMBL" id="SDDZ01000004">
    <property type="protein sequence ID" value="RXJ50161.1"/>
    <property type="molecule type" value="Genomic_DNA"/>
</dbReference>
<keyword evidence="1" id="KW-0597">Phosphoprotein</keyword>
<name>A0A4Q0XG00_9FLAO</name>
<accession>A0A4Q0XG00</accession>
<dbReference type="InterPro" id="IPR007492">
    <property type="entry name" value="LytTR_DNA-bd_dom"/>
</dbReference>
<dbReference type="SMART" id="SM00448">
    <property type="entry name" value="REC"/>
    <property type="match status" value="1"/>
</dbReference>
<sequence>MKAMVIDDEELARKRILKLLEKVPQIEVLGDYSNGKTAIISINELQPDLIFLDINMKDMNGFEVLQKMRISPKPIVIFVTAYNNYALQAFEVEALDFLLKPFKDERFFKTIDRVLKTSKSEGDANFQRRFVDFFNLYSVKSESVAFPAKFLIKQGNKTILINPLDIMYITSSGYYAEIFVENKKYLLRETLSKLNEELDKTAFFRIHRSCIVNINFVREIVHSNFSEIDAKMTDNKMLRISKSHKNEFLEKIGIS</sequence>
<dbReference type="GO" id="GO:0000156">
    <property type="term" value="F:phosphorelay response regulator activity"/>
    <property type="evidence" value="ECO:0007669"/>
    <property type="project" value="InterPro"/>
</dbReference>
<dbReference type="AlphaFoldDB" id="A0A4Q0XG00"/>
<dbReference type="InterPro" id="IPR046947">
    <property type="entry name" value="LytR-like"/>
</dbReference>
<dbReference type="PROSITE" id="PS50110">
    <property type="entry name" value="RESPONSE_REGULATORY"/>
    <property type="match status" value="1"/>
</dbReference>
<feature type="domain" description="Response regulatory" evidence="2">
    <location>
        <begin position="2"/>
        <end position="115"/>
    </location>
</feature>
<proteinExistence type="predicted"/>
<feature type="domain" description="HTH LytTR-type" evidence="3">
    <location>
        <begin position="150"/>
        <end position="254"/>
    </location>
</feature>
<dbReference type="GO" id="GO:0003677">
    <property type="term" value="F:DNA binding"/>
    <property type="evidence" value="ECO:0007669"/>
    <property type="project" value="InterPro"/>
</dbReference>
<dbReference type="Gene3D" id="3.40.50.2300">
    <property type="match status" value="1"/>
</dbReference>
<evidence type="ECO:0000313" key="5">
    <source>
        <dbReference type="Proteomes" id="UP000289792"/>
    </source>
</evidence>